<evidence type="ECO:0000256" key="2">
    <source>
        <dbReference type="SAM" id="MobiDB-lite"/>
    </source>
</evidence>
<name>A0ABQ5KNA9_9EUKA</name>
<comment type="caution">
    <text evidence="4">The sequence shown here is derived from an EMBL/GenBank/DDBJ whole genome shotgun (WGS) entry which is preliminary data.</text>
</comment>
<feature type="compositionally biased region" description="Basic and acidic residues" evidence="2">
    <location>
        <begin position="63"/>
        <end position="73"/>
    </location>
</feature>
<accession>A0ABQ5KNA9</accession>
<feature type="non-terminal residue" evidence="4">
    <location>
        <position position="1"/>
    </location>
</feature>
<evidence type="ECO:0000313" key="4">
    <source>
        <dbReference type="EMBL" id="GKT33396.1"/>
    </source>
</evidence>
<evidence type="ECO:0000259" key="3">
    <source>
        <dbReference type="PROSITE" id="PS50158"/>
    </source>
</evidence>
<evidence type="ECO:0000313" key="5">
    <source>
        <dbReference type="Proteomes" id="UP001057375"/>
    </source>
</evidence>
<keyword evidence="1" id="KW-0863">Zinc-finger</keyword>
<keyword evidence="5" id="KW-1185">Reference proteome</keyword>
<dbReference type="EMBL" id="BQXS01002899">
    <property type="protein sequence ID" value="GKT33396.1"/>
    <property type="molecule type" value="Genomic_DNA"/>
</dbReference>
<evidence type="ECO:0000256" key="1">
    <source>
        <dbReference type="PROSITE-ProRule" id="PRU00047"/>
    </source>
</evidence>
<feature type="region of interest" description="Disordered" evidence="2">
    <location>
        <begin position="58"/>
        <end position="81"/>
    </location>
</feature>
<dbReference type="InterPro" id="IPR001878">
    <property type="entry name" value="Znf_CCHC"/>
</dbReference>
<feature type="non-terminal residue" evidence="4">
    <location>
        <position position="208"/>
    </location>
</feature>
<proteinExistence type="predicted"/>
<dbReference type="PROSITE" id="PS50158">
    <property type="entry name" value="ZF_CCHC"/>
    <property type="match status" value="1"/>
</dbReference>
<keyword evidence="1" id="KW-0862">Zinc</keyword>
<dbReference type="InterPro" id="IPR036875">
    <property type="entry name" value="Znf_CCHC_sf"/>
</dbReference>
<feature type="region of interest" description="Disordered" evidence="2">
    <location>
        <begin position="149"/>
        <end position="195"/>
    </location>
</feature>
<gene>
    <name evidence="4" type="ORF">ADUPG1_002478</name>
</gene>
<sequence>EKWGKKAPEEMKQKFLDWRRSAMSVAIEPWQKKAKLLNSGVKVFVKRGRNYALSAEQRRKAHKNGEHYLEDTPGRTGKRRRSMYGGMPMGGMTPWPQMPGMRYPMMPQYGMPPQAPVATMPPPVATMPPPGHAIGPECNHCHRLGHIKRHCPDLPAPERERLQKRYEEKRKSSSKRHSSSSGYRAGAANKDSKHSCEYHEDYIEMDWA</sequence>
<feature type="domain" description="CCHC-type" evidence="3">
    <location>
        <begin position="138"/>
        <end position="153"/>
    </location>
</feature>
<dbReference type="Proteomes" id="UP001057375">
    <property type="component" value="Unassembled WGS sequence"/>
</dbReference>
<feature type="compositionally biased region" description="Basic and acidic residues" evidence="2">
    <location>
        <begin position="150"/>
        <end position="171"/>
    </location>
</feature>
<keyword evidence="1" id="KW-0479">Metal-binding</keyword>
<dbReference type="SUPFAM" id="SSF57756">
    <property type="entry name" value="Retrovirus zinc finger-like domains"/>
    <property type="match status" value="1"/>
</dbReference>
<protein>
    <recommendedName>
        <fullName evidence="3">CCHC-type domain-containing protein</fullName>
    </recommendedName>
</protein>
<organism evidence="4 5">
    <name type="scientific">Aduncisulcus paluster</name>
    <dbReference type="NCBI Taxonomy" id="2918883"/>
    <lineage>
        <taxon>Eukaryota</taxon>
        <taxon>Metamonada</taxon>
        <taxon>Carpediemonas-like organisms</taxon>
        <taxon>Aduncisulcus</taxon>
    </lineage>
</organism>
<reference evidence="4" key="1">
    <citation type="submission" date="2022-03" db="EMBL/GenBank/DDBJ databases">
        <title>Draft genome sequence of Aduncisulcus paluster, a free-living microaerophilic Fornicata.</title>
        <authorList>
            <person name="Yuyama I."/>
            <person name="Kume K."/>
            <person name="Tamura T."/>
            <person name="Inagaki Y."/>
            <person name="Hashimoto T."/>
        </authorList>
    </citation>
    <scope>NUCLEOTIDE SEQUENCE</scope>
    <source>
        <strain evidence="4">NY0171</strain>
    </source>
</reference>